<reference evidence="1 2" key="1">
    <citation type="submission" date="2018-09" db="EMBL/GenBank/DDBJ databases">
        <title>YIM PH21274 draft genome.</title>
        <authorList>
            <person name="Miao C."/>
        </authorList>
    </citation>
    <scope>NUCLEOTIDE SEQUENCE [LARGE SCALE GENOMIC DNA]</scope>
    <source>
        <strain evidence="1 2">YIM PH 21724</strain>
    </source>
</reference>
<evidence type="ECO:0000313" key="1">
    <source>
        <dbReference type="EMBL" id="RJO74150.1"/>
    </source>
</evidence>
<proteinExistence type="predicted"/>
<dbReference type="Gene3D" id="3.30.1330.70">
    <property type="entry name" value="Holliday junction resolvase RusA"/>
    <property type="match status" value="1"/>
</dbReference>
<dbReference type="GO" id="GO:0006281">
    <property type="term" value="P:DNA repair"/>
    <property type="evidence" value="ECO:0007669"/>
    <property type="project" value="InterPro"/>
</dbReference>
<dbReference type="GO" id="GO:0000287">
    <property type="term" value="F:magnesium ion binding"/>
    <property type="evidence" value="ECO:0007669"/>
    <property type="project" value="InterPro"/>
</dbReference>
<evidence type="ECO:0000313" key="2">
    <source>
        <dbReference type="Proteomes" id="UP000266677"/>
    </source>
</evidence>
<accession>A0A3A4KK18</accession>
<dbReference type="OrthoDB" id="4547053at2"/>
<keyword evidence="2" id="KW-1185">Reference proteome</keyword>
<dbReference type="EMBL" id="QZFU01000020">
    <property type="protein sequence ID" value="RJO74150.1"/>
    <property type="molecule type" value="Genomic_DNA"/>
</dbReference>
<name>A0A3A4KK18_9NOCA</name>
<organism evidence="1 2">
    <name type="scientific">Nocardia panacis</name>
    <dbReference type="NCBI Taxonomy" id="2340916"/>
    <lineage>
        <taxon>Bacteria</taxon>
        <taxon>Bacillati</taxon>
        <taxon>Actinomycetota</taxon>
        <taxon>Actinomycetes</taxon>
        <taxon>Mycobacteriales</taxon>
        <taxon>Nocardiaceae</taxon>
        <taxon>Nocardia</taxon>
    </lineage>
</organism>
<dbReference type="AlphaFoldDB" id="A0A3A4KK18"/>
<dbReference type="GO" id="GO:0006310">
    <property type="term" value="P:DNA recombination"/>
    <property type="evidence" value="ECO:0007669"/>
    <property type="project" value="InterPro"/>
</dbReference>
<comment type="caution">
    <text evidence="1">The sequence shown here is derived from an EMBL/GenBank/DDBJ whole genome shotgun (WGS) entry which is preliminary data.</text>
</comment>
<dbReference type="SUPFAM" id="SSF103084">
    <property type="entry name" value="Holliday junction resolvase RusA"/>
    <property type="match status" value="1"/>
</dbReference>
<protein>
    <submittedName>
        <fullName evidence="1">Uncharacterized protein</fullName>
    </submittedName>
</protein>
<sequence length="138" mass="15254">MTRPHNSAILELPWTAPPLTLNQRRATKGAMFAHARKVAEVRGTVHRLAQAAALPRGLGHVVVQMHYRPRDNRRRDTDNLIATLKPACDALAAGTTRHPGYGMVPDDIPAHMAKPEPIIHQAERGKGGALWLEITWEV</sequence>
<gene>
    <name evidence="1" type="ORF">D5S18_18530</name>
</gene>
<dbReference type="InterPro" id="IPR036614">
    <property type="entry name" value="RusA-like_sf"/>
</dbReference>
<dbReference type="Proteomes" id="UP000266677">
    <property type="component" value="Unassembled WGS sequence"/>
</dbReference>